<dbReference type="InterPro" id="IPR000182">
    <property type="entry name" value="GNAT_dom"/>
</dbReference>
<dbReference type="RefSeq" id="WP_148868537.1">
    <property type="nucleotide sequence ID" value="NZ_VNIA01000001.1"/>
</dbReference>
<gene>
    <name evidence="4" type="ORF">C7447_101438</name>
</gene>
<dbReference type="GO" id="GO:0016747">
    <property type="term" value="F:acyltransferase activity, transferring groups other than amino-acyl groups"/>
    <property type="evidence" value="ECO:0007669"/>
    <property type="project" value="InterPro"/>
</dbReference>
<organism evidence="4 5">
    <name type="scientific">Tenacibaculum adriaticum</name>
    <dbReference type="NCBI Taxonomy" id="413713"/>
    <lineage>
        <taxon>Bacteria</taxon>
        <taxon>Pseudomonadati</taxon>
        <taxon>Bacteroidota</taxon>
        <taxon>Flavobacteriia</taxon>
        <taxon>Flavobacteriales</taxon>
        <taxon>Flavobacteriaceae</taxon>
        <taxon>Tenacibaculum</taxon>
    </lineage>
</organism>
<dbReference type="SUPFAM" id="SSF55729">
    <property type="entry name" value="Acyl-CoA N-acyltransferases (Nat)"/>
    <property type="match status" value="1"/>
</dbReference>
<dbReference type="Proteomes" id="UP000323136">
    <property type="component" value="Unassembled WGS sequence"/>
</dbReference>
<evidence type="ECO:0000259" key="3">
    <source>
        <dbReference type="PROSITE" id="PS51186"/>
    </source>
</evidence>
<evidence type="ECO:0000256" key="1">
    <source>
        <dbReference type="ARBA" id="ARBA00022679"/>
    </source>
</evidence>
<dbReference type="PANTHER" id="PTHR42919:SF8">
    <property type="entry name" value="N-ALPHA-ACETYLTRANSFERASE 50"/>
    <property type="match status" value="1"/>
</dbReference>
<dbReference type="InterPro" id="IPR016181">
    <property type="entry name" value="Acyl_CoA_acyltransferase"/>
</dbReference>
<dbReference type="AlphaFoldDB" id="A0A5S5DV72"/>
<sequence>MISISENLSLQSITINNHKELYELMCRIYPPAYFDYWQDGGKWYVDELYNYQNVKEEIKEKNSDYFFILFNNKNIGILRLVWNLNTDYEEDMKFVKLHRIYLDQQIQNQGIGKKLMDWLIDFTTKKGYKKLWLEVMEKQSQALHFYKKYNFKEVDKVFIEFPLVFDDYRGMYKMVKELN</sequence>
<evidence type="ECO:0000313" key="4">
    <source>
        <dbReference type="EMBL" id="TYP99833.1"/>
    </source>
</evidence>
<feature type="domain" description="N-acetyltransferase" evidence="3">
    <location>
        <begin position="8"/>
        <end position="179"/>
    </location>
</feature>
<dbReference type="PANTHER" id="PTHR42919">
    <property type="entry name" value="N-ALPHA-ACETYLTRANSFERASE"/>
    <property type="match status" value="1"/>
</dbReference>
<dbReference type="EMBL" id="VNIA01000001">
    <property type="protein sequence ID" value="TYP99833.1"/>
    <property type="molecule type" value="Genomic_DNA"/>
</dbReference>
<keyword evidence="2" id="KW-0012">Acyltransferase</keyword>
<dbReference type="PROSITE" id="PS51186">
    <property type="entry name" value="GNAT"/>
    <property type="match status" value="1"/>
</dbReference>
<keyword evidence="5" id="KW-1185">Reference proteome</keyword>
<dbReference type="Pfam" id="PF00583">
    <property type="entry name" value="Acetyltransf_1"/>
    <property type="match status" value="1"/>
</dbReference>
<dbReference type="OrthoDB" id="9800604at2"/>
<name>A0A5S5DV72_9FLAO</name>
<dbReference type="InterPro" id="IPR051556">
    <property type="entry name" value="N-term/lysine_N-AcTrnsfr"/>
</dbReference>
<accession>A0A5S5DV72</accession>
<protein>
    <submittedName>
        <fullName evidence="4">Acetyltransferase (GNAT) family protein</fullName>
    </submittedName>
</protein>
<proteinExistence type="predicted"/>
<evidence type="ECO:0000256" key="2">
    <source>
        <dbReference type="ARBA" id="ARBA00023315"/>
    </source>
</evidence>
<comment type="caution">
    <text evidence="4">The sequence shown here is derived from an EMBL/GenBank/DDBJ whole genome shotgun (WGS) entry which is preliminary data.</text>
</comment>
<evidence type="ECO:0000313" key="5">
    <source>
        <dbReference type="Proteomes" id="UP000323136"/>
    </source>
</evidence>
<keyword evidence="1 4" id="KW-0808">Transferase</keyword>
<dbReference type="Gene3D" id="3.40.630.30">
    <property type="match status" value="1"/>
</dbReference>
<dbReference type="CDD" id="cd04301">
    <property type="entry name" value="NAT_SF"/>
    <property type="match status" value="1"/>
</dbReference>
<reference evidence="4 5" key="1">
    <citation type="submission" date="2019-07" db="EMBL/GenBank/DDBJ databases">
        <title>Genomic Encyclopedia of Type Strains, Phase IV (KMG-IV): sequencing the most valuable type-strain genomes for metagenomic binning, comparative biology and taxonomic classification.</title>
        <authorList>
            <person name="Goeker M."/>
        </authorList>
    </citation>
    <scope>NUCLEOTIDE SEQUENCE [LARGE SCALE GENOMIC DNA]</scope>
    <source>
        <strain evidence="4 5">DSM 18961</strain>
    </source>
</reference>